<feature type="domain" description="RDRP core" evidence="9">
    <location>
        <begin position="103"/>
        <end position="674"/>
    </location>
</feature>
<reference evidence="11 12" key="1">
    <citation type="journal article" date="2023" name="Arcadia Sci">
        <title>De novo assembly of a long-read Amblyomma americanum tick genome.</title>
        <authorList>
            <person name="Chou S."/>
            <person name="Poskanzer K.E."/>
            <person name="Rollins M."/>
            <person name="Thuy-Boun P.S."/>
        </authorList>
    </citation>
    <scope>NUCLEOTIDE SEQUENCE [LARGE SCALE GENOMIC DNA]</scope>
    <source>
        <strain evidence="11">F_SG_1</strain>
        <tissue evidence="11">Salivary glands</tissue>
    </source>
</reference>
<comment type="similarity">
    <text evidence="1 8">Belongs to the RdRP family.</text>
</comment>
<evidence type="ECO:0000256" key="4">
    <source>
        <dbReference type="ARBA" id="ARBA00022695"/>
    </source>
</evidence>
<keyword evidence="2 8" id="KW-0696">RNA-directed RNA polymerase</keyword>
<dbReference type="GO" id="GO:0003968">
    <property type="term" value="F:RNA-directed RNA polymerase activity"/>
    <property type="evidence" value="ECO:0007669"/>
    <property type="project" value="UniProtKB-KW"/>
</dbReference>
<dbReference type="GO" id="GO:0031380">
    <property type="term" value="C:nuclear RNA-directed RNA polymerase complex"/>
    <property type="evidence" value="ECO:0007669"/>
    <property type="project" value="TreeGrafter"/>
</dbReference>
<dbReference type="GO" id="GO:0003723">
    <property type="term" value="F:RNA binding"/>
    <property type="evidence" value="ECO:0007669"/>
    <property type="project" value="UniProtKB-KW"/>
</dbReference>
<name>A0AAQ4DMX0_AMBAM</name>
<evidence type="ECO:0000313" key="11">
    <source>
        <dbReference type="EMBL" id="KAK8763810.1"/>
    </source>
</evidence>
<dbReference type="GO" id="GO:0030422">
    <property type="term" value="P:siRNA processing"/>
    <property type="evidence" value="ECO:0007669"/>
    <property type="project" value="TreeGrafter"/>
</dbReference>
<evidence type="ECO:0000256" key="8">
    <source>
        <dbReference type="RuleBase" id="RU363098"/>
    </source>
</evidence>
<evidence type="ECO:0000313" key="12">
    <source>
        <dbReference type="Proteomes" id="UP001321473"/>
    </source>
</evidence>
<dbReference type="InterPro" id="IPR058752">
    <property type="entry name" value="RDRP_C_head"/>
</dbReference>
<keyword evidence="4 8" id="KW-0548">Nucleotidyltransferase</keyword>
<dbReference type="Proteomes" id="UP001321473">
    <property type="component" value="Unassembled WGS sequence"/>
</dbReference>
<evidence type="ECO:0000256" key="2">
    <source>
        <dbReference type="ARBA" id="ARBA00022484"/>
    </source>
</evidence>
<comment type="caution">
    <text evidence="11">The sequence shown here is derived from an EMBL/GenBank/DDBJ whole genome shotgun (WGS) entry which is preliminary data.</text>
</comment>
<protein>
    <recommendedName>
        <fullName evidence="8">RNA-dependent RNA polymerase</fullName>
        <ecNumber evidence="8">2.7.7.48</ecNumber>
    </recommendedName>
</protein>
<feature type="domain" description="RDRP C-terminal head" evidence="10">
    <location>
        <begin position="700"/>
        <end position="830"/>
    </location>
</feature>
<proteinExistence type="inferred from homology"/>
<evidence type="ECO:0000259" key="9">
    <source>
        <dbReference type="Pfam" id="PF05183"/>
    </source>
</evidence>
<dbReference type="EC" id="2.7.7.48" evidence="8"/>
<sequence length="1085" mass="120670">MPKLNFACCYALNAVIQMSDDIVVQLLLLEKQEVDAVLRDLELFAAHNEGALEEALFDIGAAIERHCFVTFAAVLPALFRKRCKAYVPIRVPQNCSLVRRLFVTPSRVFFLPPGVHAENRVLRKFDPSYALRVSFRDDHFEFLSHTLASHGNKREMMEKVVGRFLRDGVKIGDRHFRLLASSVSQLRDHGVWLYAKDCHGNSVESIRNWMGDFSQIPSVAKKIARMGQCFSTTEESVSVPLQGETMEDAADIEGGVHPESGKPFIFSDGIGMISESLMKKVCEKLDMAPIPSAIQIRYAGYKGMLCMNNALQGDKLILRKSMNKFACSTSSSLEVIKVSAPSPVFLNRPLITILEQLGVPRAVFLSLQQNMVLLLCDALVSDAPALLLLKAYARTNLPFLKLRPSGLSWSREPFTRSLILALYKSLVGGLKEKSRIAVSPDSGRNMLGVLDETDTLEYGQVFVQFTDLGLDFNSDGDDSSVPNTHVLTGTVLVTKCPCLHPGDVRKFEAVDVPALHHIRDCIVFPAKGPRPHPNEMAGSDLDGDEYVVVWQKELFFPGRNREAMVFRCTSAQAPLSENLDDNIIQFLCEYILNDSVGTMSSAHLVWADQCPDGIFSNICLGLAEKISVCLDFAKTGISASLTKEERPKEYPDFMNKRGSKKTYRSPKVLGELYRLIDALVGSCSLTFTSTDFHCALFEYPGLQKHGSAAEDAMSTYEWMMLKIMDQHGIESEAEVVTGVINSVSRYNKSKQDRTNVEALVGKQYKELVEVMRKRFFEDVEAACLRDGSQKVEKPLFEMASAWYMVTCANQDQEEHFLGLPWCIADSLVLLSRERDSGGLTQALSSQNLLTAKINDLAGSVDSPYDAALNMLIAWAEKENLLQDGITRSLKICSACFSQVFQHFVSGGQSSAVACAVQSFNLPCGGVSRASTVGEYVCGFLRYLSTAPTGLPLCAGCGSTQGHMVTPAAVHWYSRLVITRDVCCFNLPCDPDLHDSFQDEAQESDPICIWVHNPAFLHMVRERRDQVKKLLCCWTGVEEVNIRWDRRSGHYCVVISAVGSQWQLCYFDEVLLQPWLQSAIVDGRLS</sequence>
<organism evidence="11 12">
    <name type="scientific">Amblyomma americanum</name>
    <name type="common">Lone star tick</name>
    <dbReference type="NCBI Taxonomy" id="6943"/>
    <lineage>
        <taxon>Eukaryota</taxon>
        <taxon>Metazoa</taxon>
        <taxon>Ecdysozoa</taxon>
        <taxon>Arthropoda</taxon>
        <taxon>Chelicerata</taxon>
        <taxon>Arachnida</taxon>
        <taxon>Acari</taxon>
        <taxon>Parasitiformes</taxon>
        <taxon>Ixodida</taxon>
        <taxon>Ixodoidea</taxon>
        <taxon>Ixodidae</taxon>
        <taxon>Amblyomminae</taxon>
        <taxon>Amblyomma</taxon>
    </lineage>
</organism>
<evidence type="ECO:0000256" key="7">
    <source>
        <dbReference type="ARBA" id="ARBA00048744"/>
    </source>
</evidence>
<evidence type="ECO:0000259" key="10">
    <source>
        <dbReference type="Pfam" id="PF26253"/>
    </source>
</evidence>
<dbReference type="InterPro" id="IPR057596">
    <property type="entry name" value="RDRP_core"/>
</dbReference>
<evidence type="ECO:0000256" key="3">
    <source>
        <dbReference type="ARBA" id="ARBA00022679"/>
    </source>
</evidence>
<evidence type="ECO:0000256" key="5">
    <source>
        <dbReference type="ARBA" id="ARBA00022884"/>
    </source>
</evidence>
<keyword evidence="6" id="KW-0943">RNA-mediated gene silencing</keyword>
<keyword evidence="12" id="KW-1185">Reference proteome</keyword>
<accession>A0AAQ4DMX0</accession>
<dbReference type="PANTHER" id="PTHR23079:SF55">
    <property type="entry name" value="RNA-DIRECTED RNA POLYMERASE"/>
    <property type="match status" value="1"/>
</dbReference>
<keyword evidence="3 8" id="KW-0808">Transferase</keyword>
<comment type="catalytic activity">
    <reaction evidence="7 8">
        <text>RNA(n) + a ribonucleoside 5'-triphosphate = RNA(n+1) + diphosphate</text>
        <dbReference type="Rhea" id="RHEA:21248"/>
        <dbReference type="Rhea" id="RHEA-COMP:14527"/>
        <dbReference type="Rhea" id="RHEA-COMP:17342"/>
        <dbReference type="ChEBI" id="CHEBI:33019"/>
        <dbReference type="ChEBI" id="CHEBI:61557"/>
        <dbReference type="ChEBI" id="CHEBI:140395"/>
        <dbReference type="EC" id="2.7.7.48"/>
    </reaction>
</comment>
<gene>
    <name evidence="11" type="ORF">V5799_033575</name>
</gene>
<evidence type="ECO:0000256" key="6">
    <source>
        <dbReference type="ARBA" id="ARBA00023158"/>
    </source>
</evidence>
<dbReference type="PANTHER" id="PTHR23079">
    <property type="entry name" value="RNA-DEPENDENT RNA POLYMERASE"/>
    <property type="match status" value="1"/>
</dbReference>
<dbReference type="EMBL" id="JARKHS020028972">
    <property type="protein sequence ID" value="KAK8763810.1"/>
    <property type="molecule type" value="Genomic_DNA"/>
</dbReference>
<keyword evidence="5 8" id="KW-0694">RNA-binding</keyword>
<dbReference type="Pfam" id="PF05183">
    <property type="entry name" value="RdRP"/>
    <property type="match status" value="1"/>
</dbReference>
<evidence type="ECO:0000256" key="1">
    <source>
        <dbReference type="ARBA" id="ARBA00005762"/>
    </source>
</evidence>
<dbReference type="InterPro" id="IPR007855">
    <property type="entry name" value="RDRP"/>
</dbReference>
<dbReference type="Pfam" id="PF26253">
    <property type="entry name" value="RdRP_head"/>
    <property type="match status" value="1"/>
</dbReference>
<dbReference type="AlphaFoldDB" id="A0AAQ4DMX0"/>